<keyword evidence="1" id="KW-0195">Cyclin</keyword>
<dbReference type="InterPro" id="IPR036915">
    <property type="entry name" value="Cyclin-like_sf"/>
</dbReference>
<dbReference type="Pfam" id="PF16899">
    <property type="entry name" value="Cyclin_C_2"/>
    <property type="match status" value="1"/>
</dbReference>
<dbReference type="CDD" id="cd20524">
    <property type="entry name" value="CYCLIN_CCNH_rpt1"/>
    <property type="match status" value="1"/>
</dbReference>
<reference evidence="4 5" key="1">
    <citation type="submission" date="2017-03" db="EMBL/GenBank/DDBJ databases">
        <title>Genomes of endolithic fungi from Antarctica.</title>
        <authorList>
            <person name="Coleine C."/>
            <person name="Masonjones S."/>
            <person name="Stajich J.E."/>
        </authorList>
    </citation>
    <scope>NUCLEOTIDE SEQUENCE [LARGE SCALE GENOMIC DNA]</scope>
    <source>
        <strain evidence="4 5">CCFEE 5184</strain>
    </source>
</reference>
<evidence type="ECO:0000256" key="1">
    <source>
        <dbReference type="ARBA" id="ARBA00023127"/>
    </source>
</evidence>
<keyword evidence="5" id="KW-1185">Reference proteome</keyword>
<evidence type="ECO:0000313" key="5">
    <source>
        <dbReference type="Proteomes" id="UP000309340"/>
    </source>
</evidence>
<protein>
    <recommendedName>
        <fullName evidence="3">Cyclin C-terminal domain-containing protein</fullName>
    </recommendedName>
</protein>
<dbReference type="PANTHER" id="PTHR10026">
    <property type="entry name" value="CYCLIN"/>
    <property type="match status" value="1"/>
</dbReference>
<dbReference type="GO" id="GO:0016538">
    <property type="term" value="F:cyclin-dependent protein serine/threonine kinase regulator activity"/>
    <property type="evidence" value="ECO:0007669"/>
    <property type="project" value="InterPro"/>
</dbReference>
<dbReference type="EMBL" id="NAJQ01000143">
    <property type="protein sequence ID" value="TKA77202.1"/>
    <property type="molecule type" value="Genomic_DNA"/>
</dbReference>
<dbReference type="CDD" id="cd20525">
    <property type="entry name" value="CYCLIN_CCNH_rpt2"/>
    <property type="match status" value="1"/>
</dbReference>
<evidence type="ECO:0000256" key="2">
    <source>
        <dbReference type="SAM" id="MobiDB-lite"/>
    </source>
</evidence>
<gene>
    <name evidence="4" type="ORF">B0A55_02570</name>
</gene>
<name>A0A4U0XJ48_9PEZI</name>
<dbReference type="InterPro" id="IPR043198">
    <property type="entry name" value="Cyclin/Ssn8"/>
</dbReference>
<feature type="domain" description="Cyclin C-terminal" evidence="3">
    <location>
        <begin position="165"/>
        <end position="305"/>
    </location>
</feature>
<dbReference type="Proteomes" id="UP000309340">
    <property type="component" value="Unassembled WGS sequence"/>
</dbReference>
<dbReference type="InterPro" id="IPR031658">
    <property type="entry name" value="Cyclin_C_2"/>
</dbReference>
<proteinExistence type="predicted"/>
<dbReference type="OrthoDB" id="340962at2759"/>
<dbReference type="GO" id="GO:0006357">
    <property type="term" value="P:regulation of transcription by RNA polymerase II"/>
    <property type="evidence" value="ECO:0007669"/>
    <property type="project" value="InterPro"/>
</dbReference>
<comment type="caution">
    <text evidence="4">The sequence shown here is derived from an EMBL/GenBank/DDBJ whole genome shotgun (WGS) entry which is preliminary data.</text>
</comment>
<accession>A0A4U0XJ48</accession>
<sequence>MTQRLNEDDLYRTSSQYRLWSFSPESLATLRRKTHELAIARASQYAGTSNSSDGDAFDCLTSEECLRLVRRYLDQTRTTSDHFKWPITVKATAAQYLARFYLSNSPLTYPPKEIYKTVLFLACKTEATHMTLSEYARRISTPADEVLAPEYKVMQALRFTLDVRQPYRGLKGVLMELLNLAEGRVGEVEGVETGGAAALQAEMLGLELPSKTAQTMWRVRDSGKVEGKALVDRINAAYSAARTILDGPALLTDAYFLYTPSQILLAALHLADEPLTSFYLRTKLPLTSDLRPKILATIAACAELLGSFSGSQVLSKEERAALERKLEGCRDPSTRDLVGSHAVAKRGTDGDEEAEEKARKKKAARDKALKEGDDLFGPSLNGKG</sequence>
<dbReference type="STRING" id="329884.A0A4U0XJ48"/>
<evidence type="ECO:0000259" key="3">
    <source>
        <dbReference type="Pfam" id="PF16899"/>
    </source>
</evidence>
<evidence type="ECO:0000313" key="4">
    <source>
        <dbReference type="EMBL" id="TKA77202.1"/>
    </source>
</evidence>
<dbReference type="Gene3D" id="1.10.472.10">
    <property type="entry name" value="Cyclin-like"/>
    <property type="match status" value="2"/>
</dbReference>
<feature type="region of interest" description="Disordered" evidence="2">
    <location>
        <begin position="331"/>
        <end position="384"/>
    </location>
</feature>
<organism evidence="4 5">
    <name type="scientific">Friedmanniomyces simplex</name>
    <dbReference type="NCBI Taxonomy" id="329884"/>
    <lineage>
        <taxon>Eukaryota</taxon>
        <taxon>Fungi</taxon>
        <taxon>Dikarya</taxon>
        <taxon>Ascomycota</taxon>
        <taxon>Pezizomycotina</taxon>
        <taxon>Dothideomycetes</taxon>
        <taxon>Dothideomycetidae</taxon>
        <taxon>Mycosphaerellales</taxon>
        <taxon>Teratosphaeriaceae</taxon>
        <taxon>Friedmanniomyces</taxon>
    </lineage>
</organism>
<dbReference type="SUPFAM" id="SSF47954">
    <property type="entry name" value="Cyclin-like"/>
    <property type="match status" value="2"/>
</dbReference>
<dbReference type="AlphaFoldDB" id="A0A4U0XJ48"/>